<dbReference type="SUPFAM" id="SSF88946">
    <property type="entry name" value="Sigma2 domain of RNA polymerase sigma factors"/>
    <property type="match status" value="1"/>
</dbReference>
<evidence type="ECO:0000256" key="3">
    <source>
        <dbReference type="ARBA" id="ARBA00023082"/>
    </source>
</evidence>
<dbReference type="NCBIfam" id="TIGR02937">
    <property type="entry name" value="sigma70-ECF"/>
    <property type="match status" value="1"/>
</dbReference>
<keyword evidence="3" id="KW-0731">Sigma factor</keyword>
<dbReference type="Proteomes" id="UP000505306">
    <property type="component" value="Chromosome"/>
</dbReference>
<dbReference type="PANTHER" id="PTHR43133">
    <property type="entry name" value="RNA POLYMERASE ECF-TYPE SIGMA FACTO"/>
    <property type="match status" value="1"/>
</dbReference>
<dbReference type="CDD" id="cd06171">
    <property type="entry name" value="Sigma70_r4"/>
    <property type="match status" value="1"/>
</dbReference>
<dbReference type="InterPro" id="IPR013325">
    <property type="entry name" value="RNA_pol_sigma_r2"/>
</dbReference>
<dbReference type="GO" id="GO:0016987">
    <property type="term" value="F:sigma factor activity"/>
    <property type="evidence" value="ECO:0007669"/>
    <property type="project" value="UniProtKB-KW"/>
</dbReference>
<proteinExistence type="inferred from homology"/>
<feature type="domain" description="RNA polymerase sigma factor 70 region 4 type 2" evidence="6">
    <location>
        <begin position="114"/>
        <end position="165"/>
    </location>
</feature>
<name>A0A6G6GPL3_9FLAO</name>
<evidence type="ECO:0000259" key="5">
    <source>
        <dbReference type="Pfam" id="PF04542"/>
    </source>
</evidence>
<dbReference type="GO" id="GO:0006352">
    <property type="term" value="P:DNA-templated transcription initiation"/>
    <property type="evidence" value="ECO:0007669"/>
    <property type="project" value="InterPro"/>
</dbReference>
<dbReference type="InterPro" id="IPR013249">
    <property type="entry name" value="RNA_pol_sigma70_r4_t2"/>
</dbReference>
<accession>A0A6G6GPL3</accession>
<dbReference type="InterPro" id="IPR039425">
    <property type="entry name" value="RNA_pol_sigma-70-like"/>
</dbReference>
<keyword evidence="8" id="KW-1185">Reference proteome</keyword>
<dbReference type="KEGG" id="mgel:G5B37_12810"/>
<keyword evidence="2" id="KW-0805">Transcription regulation</keyword>
<dbReference type="InterPro" id="IPR013324">
    <property type="entry name" value="RNA_pol_sigma_r3/r4-like"/>
</dbReference>
<dbReference type="EMBL" id="CP049057">
    <property type="protein sequence ID" value="QIE60410.1"/>
    <property type="molecule type" value="Genomic_DNA"/>
</dbReference>
<dbReference type="GO" id="GO:0003677">
    <property type="term" value="F:DNA binding"/>
    <property type="evidence" value="ECO:0007669"/>
    <property type="project" value="InterPro"/>
</dbReference>
<dbReference type="InterPro" id="IPR036388">
    <property type="entry name" value="WH-like_DNA-bd_sf"/>
</dbReference>
<keyword evidence="4" id="KW-0804">Transcription</keyword>
<evidence type="ECO:0000313" key="7">
    <source>
        <dbReference type="EMBL" id="QIE60410.1"/>
    </source>
</evidence>
<organism evidence="7 8">
    <name type="scientific">Rasiella rasia</name>
    <dbReference type="NCBI Taxonomy" id="2744027"/>
    <lineage>
        <taxon>Bacteria</taxon>
        <taxon>Pseudomonadati</taxon>
        <taxon>Bacteroidota</taxon>
        <taxon>Flavobacteriia</taxon>
        <taxon>Flavobacteriales</taxon>
        <taxon>Flavobacteriaceae</taxon>
        <taxon>Rasiella</taxon>
    </lineage>
</organism>
<dbReference type="Pfam" id="PF08281">
    <property type="entry name" value="Sigma70_r4_2"/>
    <property type="match status" value="1"/>
</dbReference>
<evidence type="ECO:0000256" key="2">
    <source>
        <dbReference type="ARBA" id="ARBA00023015"/>
    </source>
</evidence>
<protein>
    <submittedName>
        <fullName evidence="7">Sigma-70 family RNA polymerase sigma factor</fullName>
    </submittedName>
</protein>
<dbReference type="InterPro" id="IPR007627">
    <property type="entry name" value="RNA_pol_sigma70_r2"/>
</dbReference>
<dbReference type="SUPFAM" id="SSF88659">
    <property type="entry name" value="Sigma3 and sigma4 domains of RNA polymerase sigma factors"/>
    <property type="match status" value="1"/>
</dbReference>
<sequence length="183" mass="21478">MKLEELIKACKKNDRTAQSQLFEQYKDVLYYISLKYSRNEVEAEDNLHDAFMVIFDKIGTYKNKGSFEGWMKRITMFKAIDRYKNNKYVPTEFNDNILEADVSISSETDSPPLDILLKYIQELPDGYRLVFNMYQMDGYSHKEVARILGISEGTSKSNYHRAKLLLQKRITTEQPHKTQTHGK</sequence>
<dbReference type="Gene3D" id="1.10.10.10">
    <property type="entry name" value="Winged helix-like DNA-binding domain superfamily/Winged helix DNA-binding domain"/>
    <property type="match status" value="1"/>
</dbReference>
<reference evidence="7 8" key="1">
    <citation type="submission" date="2020-02" db="EMBL/GenBank/DDBJ databases">
        <title>Complete genome sequence of Flavobacteriaceae bacterium.</title>
        <authorList>
            <person name="Kim S.-J."/>
            <person name="Kim Y.-S."/>
            <person name="Kim K.-H."/>
        </authorList>
    </citation>
    <scope>NUCLEOTIDE SEQUENCE [LARGE SCALE GENOMIC DNA]</scope>
    <source>
        <strain evidence="7 8">RR4-40</strain>
    </source>
</reference>
<evidence type="ECO:0000313" key="8">
    <source>
        <dbReference type="Proteomes" id="UP000505306"/>
    </source>
</evidence>
<evidence type="ECO:0000256" key="4">
    <source>
        <dbReference type="ARBA" id="ARBA00023163"/>
    </source>
</evidence>
<feature type="domain" description="RNA polymerase sigma-70 region 2" evidence="5">
    <location>
        <begin position="21"/>
        <end position="87"/>
    </location>
</feature>
<dbReference type="InterPro" id="IPR014284">
    <property type="entry name" value="RNA_pol_sigma-70_dom"/>
</dbReference>
<dbReference type="Gene3D" id="1.10.1740.10">
    <property type="match status" value="1"/>
</dbReference>
<evidence type="ECO:0000259" key="6">
    <source>
        <dbReference type="Pfam" id="PF08281"/>
    </source>
</evidence>
<evidence type="ECO:0000256" key="1">
    <source>
        <dbReference type="ARBA" id="ARBA00010641"/>
    </source>
</evidence>
<dbReference type="RefSeq" id="WP_164680423.1">
    <property type="nucleotide sequence ID" value="NZ_CP049057.1"/>
</dbReference>
<dbReference type="AlphaFoldDB" id="A0A6G6GPL3"/>
<dbReference type="Pfam" id="PF04542">
    <property type="entry name" value="Sigma70_r2"/>
    <property type="match status" value="1"/>
</dbReference>
<comment type="similarity">
    <text evidence="1">Belongs to the sigma-70 factor family. ECF subfamily.</text>
</comment>
<gene>
    <name evidence="7" type="ORF">G5B37_12810</name>
</gene>
<dbReference type="PANTHER" id="PTHR43133:SF46">
    <property type="entry name" value="RNA POLYMERASE SIGMA-70 FACTOR ECF SUBFAMILY"/>
    <property type="match status" value="1"/>
</dbReference>